<dbReference type="KEGG" id="pbor:BSF38_10053"/>
<dbReference type="AlphaFoldDB" id="A0A1U7CZF0"/>
<protein>
    <recommendedName>
        <fullName evidence="3">SpoVT-AbrB domain-containing protein</fullName>
    </recommendedName>
</protein>
<dbReference type="SUPFAM" id="SSF89447">
    <property type="entry name" value="AbrB/MazE/MraZ-like"/>
    <property type="match status" value="1"/>
</dbReference>
<sequence length="83" mass="8841">MIRNLRQIGNSCGLIIDRPILQILNLDVGSAVDIALAPDGKGLLLTPVNGTEADAKAAHKARVREAAGEVMKRHASVFKKLAE</sequence>
<dbReference type="RefSeq" id="WP_076351730.1">
    <property type="nucleotide sequence ID" value="NZ_CP019083.1"/>
</dbReference>
<accession>A0A1U7CZF0</accession>
<evidence type="ECO:0000313" key="2">
    <source>
        <dbReference type="Proteomes" id="UP000186309"/>
    </source>
</evidence>
<evidence type="ECO:0008006" key="3">
    <source>
        <dbReference type="Google" id="ProtNLM"/>
    </source>
</evidence>
<keyword evidence="2" id="KW-1185">Reference proteome</keyword>
<reference evidence="1 2" key="1">
    <citation type="submission" date="2016-12" db="EMBL/GenBank/DDBJ databases">
        <title>Comparative genomics of four Isosphaeraceae planctomycetes: a common pool of plasmids and glycoside hydrolase genes.</title>
        <authorList>
            <person name="Ivanova A."/>
        </authorList>
    </citation>
    <scope>NUCLEOTIDE SEQUENCE [LARGE SCALE GENOMIC DNA]</scope>
    <source>
        <strain evidence="1 2">PX4</strain>
        <plasmid evidence="2">palbo1</plasmid>
    </source>
</reference>
<keyword evidence="1" id="KW-0614">Plasmid</keyword>
<dbReference type="EMBL" id="CP019083">
    <property type="protein sequence ID" value="APW64268.1"/>
    <property type="molecule type" value="Genomic_DNA"/>
</dbReference>
<dbReference type="Proteomes" id="UP000186309">
    <property type="component" value="Plasmid PALBO1"/>
</dbReference>
<proteinExistence type="predicted"/>
<gene>
    <name evidence="1" type="ORF">BSF38_10053</name>
</gene>
<evidence type="ECO:0000313" key="1">
    <source>
        <dbReference type="EMBL" id="APW64268.1"/>
    </source>
</evidence>
<organism evidence="1 2">
    <name type="scientific">Paludisphaera borealis</name>
    <dbReference type="NCBI Taxonomy" id="1387353"/>
    <lineage>
        <taxon>Bacteria</taxon>
        <taxon>Pseudomonadati</taxon>
        <taxon>Planctomycetota</taxon>
        <taxon>Planctomycetia</taxon>
        <taxon>Isosphaerales</taxon>
        <taxon>Isosphaeraceae</taxon>
        <taxon>Paludisphaera</taxon>
    </lineage>
</organism>
<geneLocation type="plasmid" evidence="2">
    <name>palbo1</name>
</geneLocation>
<dbReference type="InterPro" id="IPR037914">
    <property type="entry name" value="SpoVT-AbrB_sf"/>
</dbReference>
<dbReference type="Gene3D" id="2.10.260.10">
    <property type="match status" value="1"/>
</dbReference>
<dbReference type="OrthoDB" id="5422373at2"/>
<name>A0A1U7CZF0_9BACT</name>